<accession>A0A016TPP6</accession>
<sequence>MKDRSNSGIEKFSYDSRKVSLNTLLQQPANQQTCCNRIIWNIRDSVLLCWKATMQSRKMFGNKGVGGRSYHLAIGTLMPWTTGC</sequence>
<dbReference type="EMBL" id="JARK01001423">
    <property type="protein sequence ID" value="EYC04582.1"/>
    <property type="molecule type" value="Genomic_DNA"/>
</dbReference>
<evidence type="ECO:0000313" key="1">
    <source>
        <dbReference type="EMBL" id="EYC04582.1"/>
    </source>
</evidence>
<keyword evidence="2" id="KW-1185">Reference proteome</keyword>
<reference evidence="2" key="1">
    <citation type="journal article" date="2015" name="Nat. Genet.">
        <title>The genome and transcriptome of the zoonotic hookworm Ancylostoma ceylanicum identify infection-specific gene families.</title>
        <authorList>
            <person name="Schwarz E.M."/>
            <person name="Hu Y."/>
            <person name="Antoshechkin I."/>
            <person name="Miller M.M."/>
            <person name="Sternberg P.W."/>
            <person name="Aroian R.V."/>
        </authorList>
    </citation>
    <scope>NUCLEOTIDE SEQUENCE</scope>
    <source>
        <strain evidence="2">HY135</strain>
    </source>
</reference>
<protein>
    <submittedName>
        <fullName evidence="1">Uncharacterized protein</fullName>
    </submittedName>
</protein>
<name>A0A016TPP6_9BILA</name>
<evidence type="ECO:0000313" key="2">
    <source>
        <dbReference type="Proteomes" id="UP000024635"/>
    </source>
</evidence>
<dbReference type="AlphaFoldDB" id="A0A016TPP6"/>
<gene>
    <name evidence="1" type="primary">Acey_s0087.g2095</name>
    <name evidence="1" type="ORF">Y032_0087g2095</name>
</gene>
<organism evidence="1 2">
    <name type="scientific">Ancylostoma ceylanicum</name>
    <dbReference type="NCBI Taxonomy" id="53326"/>
    <lineage>
        <taxon>Eukaryota</taxon>
        <taxon>Metazoa</taxon>
        <taxon>Ecdysozoa</taxon>
        <taxon>Nematoda</taxon>
        <taxon>Chromadorea</taxon>
        <taxon>Rhabditida</taxon>
        <taxon>Rhabditina</taxon>
        <taxon>Rhabditomorpha</taxon>
        <taxon>Strongyloidea</taxon>
        <taxon>Ancylostomatidae</taxon>
        <taxon>Ancylostomatinae</taxon>
        <taxon>Ancylostoma</taxon>
    </lineage>
</organism>
<proteinExistence type="predicted"/>
<dbReference type="Proteomes" id="UP000024635">
    <property type="component" value="Unassembled WGS sequence"/>
</dbReference>
<comment type="caution">
    <text evidence="1">The sequence shown here is derived from an EMBL/GenBank/DDBJ whole genome shotgun (WGS) entry which is preliminary data.</text>
</comment>